<comment type="similarity">
    <text evidence="6">Belongs to the pseudouridine-5'-phosphate glycosidase family.</text>
</comment>
<feature type="active site" description="Proton donor" evidence="6">
    <location>
        <position position="201"/>
    </location>
</feature>
<keyword evidence="9" id="KW-1185">Reference proteome</keyword>
<accession>A0A919FWP9</accession>
<keyword evidence="5 6" id="KW-0326">Glycosidase</keyword>
<evidence type="ECO:0000313" key="9">
    <source>
        <dbReference type="Proteomes" id="UP000603708"/>
    </source>
</evidence>
<dbReference type="Pfam" id="PF04227">
    <property type="entry name" value="Indigoidine_A"/>
    <property type="match status" value="1"/>
</dbReference>
<organism evidence="8 9">
    <name type="scientific">Streptomyces sulfonofaciens</name>
    <dbReference type="NCBI Taxonomy" id="68272"/>
    <lineage>
        <taxon>Bacteria</taxon>
        <taxon>Bacillati</taxon>
        <taxon>Actinomycetota</taxon>
        <taxon>Actinomycetes</taxon>
        <taxon>Kitasatosporales</taxon>
        <taxon>Streptomycetaceae</taxon>
        <taxon>Streptomyces</taxon>
    </lineage>
</organism>
<feature type="active site" description="Nucleophile" evidence="6">
    <location>
        <position position="335"/>
    </location>
</feature>
<dbReference type="GO" id="GO:0046872">
    <property type="term" value="F:metal ion binding"/>
    <property type="evidence" value="ECO:0007669"/>
    <property type="project" value="UniProtKB-KW"/>
</dbReference>
<dbReference type="PANTHER" id="PTHR42909:SF1">
    <property type="entry name" value="CARBOHYDRATE KINASE PFKB DOMAIN-CONTAINING PROTEIN"/>
    <property type="match status" value="1"/>
</dbReference>
<evidence type="ECO:0000256" key="6">
    <source>
        <dbReference type="HAMAP-Rule" id="MF_01876"/>
    </source>
</evidence>
<dbReference type="GO" id="GO:0046113">
    <property type="term" value="P:nucleobase catabolic process"/>
    <property type="evidence" value="ECO:0007669"/>
    <property type="project" value="UniProtKB-UniRule"/>
</dbReference>
<evidence type="ECO:0000256" key="1">
    <source>
        <dbReference type="ARBA" id="ARBA00022723"/>
    </source>
</evidence>
<feature type="binding site" evidence="6">
    <location>
        <begin position="316"/>
        <end position="318"/>
    </location>
    <ligand>
        <name>substrate</name>
    </ligand>
</feature>
<keyword evidence="4 6" id="KW-0456">Lyase</keyword>
<feature type="binding site" evidence="6">
    <location>
        <position position="262"/>
    </location>
    <ligand>
        <name>substrate</name>
    </ligand>
</feature>
<sequence length="480" mass="49819">MLWSRAPGAQSDAADGRATQTWLAGWPALRAASGTVVIRGAVSSGIRSKRSPPSGRTEGKGTEPSENAPDRSAGGPGTFAQDSADTTGSCARQHDVVEPGPAGPSAHGAPFAGALRRGARTCGTAGSARCGRTACVTCHAPGLAPGVRGGRFGAVGRPPKMSEGASRRPWDTFWRRERLVLVVSEEVRQALATGRPVVALESTIIAHGLPRPRNLQVALELEEAVRDEGAVPATTAVLDGRPHVGLRPAQLERIAGEDGIRKLGHRDLPLAVAAGASGATTVSATALLAARAGVRVFATGGLGGVHREWTVTQDESADLGLLARTRITVVCAGVKSILDVPATLQRLETLGVAVAGYGTSRFPGFYLADSGHPVDWTLRTPDEVAAVMRAQDMLAGPNSALIVAHPVPESEQLDPVLHARVLADALRECDERGVTGQAVTPFLLDYLVRHTDGASLAANLAAVRGNVRLAGRIAAAWSRM</sequence>
<feature type="binding site" evidence="6">
    <location>
        <position position="282"/>
    </location>
    <ligand>
        <name>substrate</name>
    </ligand>
</feature>
<evidence type="ECO:0000256" key="4">
    <source>
        <dbReference type="ARBA" id="ARBA00023239"/>
    </source>
</evidence>
<evidence type="ECO:0000256" key="2">
    <source>
        <dbReference type="ARBA" id="ARBA00022801"/>
    </source>
</evidence>
<reference evidence="8" key="1">
    <citation type="journal article" date="2014" name="Int. J. Syst. Evol. Microbiol.">
        <title>Complete genome sequence of Corynebacterium casei LMG S-19264T (=DSM 44701T), isolated from a smear-ripened cheese.</title>
        <authorList>
            <consortium name="US DOE Joint Genome Institute (JGI-PGF)"/>
            <person name="Walter F."/>
            <person name="Albersmeier A."/>
            <person name="Kalinowski J."/>
            <person name="Ruckert C."/>
        </authorList>
    </citation>
    <scope>NUCLEOTIDE SEQUENCE</scope>
    <source>
        <strain evidence="8">JCM 5069</strain>
    </source>
</reference>
<dbReference type="Proteomes" id="UP000603708">
    <property type="component" value="Unassembled WGS sequence"/>
</dbReference>
<dbReference type="AlphaFoldDB" id="A0A919FWP9"/>
<comment type="cofactor">
    <cofactor evidence="6">
        <name>Mn(2+)</name>
        <dbReference type="ChEBI" id="CHEBI:29035"/>
    </cofactor>
    <text evidence="6">Binds 1 Mn(2+) ion per subunit.</text>
</comment>
<comment type="caution">
    <text evidence="8">The sequence shown here is derived from an EMBL/GenBank/DDBJ whole genome shotgun (WGS) entry which is preliminary data.</text>
</comment>
<comment type="function">
    <text evidence="6">Catalyzes the reversible cleavage of pseudouridine 5'-phosphate (PsiMP) to ribose 5-phosphate and uracil. Functions biologically in the cleavage direction, as part of a pseudouridine degradation pathway.</text>
</comment>
<dbReference type="InterPro" id="IPR007342">
    <property type="entry name" value="PsuG"/>
</dbReference>
<dbReference type="PANTHER" id="PTHR42909">
    <property type="entry name" value="ZGC:136858"/>
    <property type="match status" value="1"/>
</dbReference>
<dbReference type="SUPFAM" id="SSF110581">
    <property type="entry name" value="Indigoidine synthase A-like"/>
    <property type="match status" value="1"/>
</dbReference>
<evidence type="ECO:0000313" key="8">
    <source>
        <dbReference type="EMBL" id="GHH73927.1"/>
    </source>
</evidence>
<dbReference type="Gene3D" id="3.40.1790.10">
    <property type="entry name" value="Indigoidine synthase domain"/>
    <property type="match status" value="1"/>
</dbReference>
<dbReference type="GO" id="GO:0016798">
    <property type="term" value="F:hydrolase activity, acting on glycosyl bonds"/>
    <property type="evidence" value="ECO:0007669"/>
    <property type="project" value="UniProtKB-KW"/>
</dbReference>
<dbReference type="GO" id="GO:0004730">
    <property type="term" value="F:pseudouridylate synthase activity"/>
    <property type="evidence" value="ECO:0007669"/>
    <property type="project" value="UniProtKB-UniRule"/>
</dbReference>
<dbReference type="EMBL" id="BNCD01000003">
    <property type="protein sequence ID" value="GHH73927.1"/>
    <property type="molecule type" value="Genomic_DNA"/>
</dbReference>
<reference evidence="8" key="2">
    <citation type="submission" date="2020-09" db="EMBL/GenBank/DDBJ databases">
        <authorList>
            <person name="Sun Q."/>
            <person name="Ohkuma M."/>
        </authorList>
    </citation>
    <scope>NUCLEOTIDE SEQUENCE</scope>
    <source>
        <strain evidence="8">JCM 5069</strain>
    </source>
</reference>
<evidence type="ECO:0000256" key="5">
    <source>
        <dbReference type="ARBA" id="ARBA00023295"/>
    </source>
</evidence>
<comment type="catalytic activity">
    <reaction evidence="6">
        <text>D-ribose 5-phosphate + uracil = psi-UMP + H2O</text>
        <dbReference type="Rhea" id="RHEA:18337"/>
        <dbReference type="ChEBI" id="CHEBI:15377"/>
        <dbReference type="ChEBI" id="CHEBI:17568"/>
        <dbReference type="ChEBI" id="CHEBI:58380"/>
        <dbReference type="ChEBI" id="CHEBI:78346"/>
        <dbReference type="EC" id="4.2.1.70"/>
    </reaction>
</comment>
<name>A0A919FWP9_9ACTN</name>
<feature type="region of interest" description="Disordered" evidence="7">
    <location>
        <begin position="43"/>
        <end position="111"/>
    </location>
</feature>
<protein>
    <recommendedName>
        <fullName evidence="6">Pseudouridine-5'-phosphate glycosidase</fullName>
        <shortName evidence="6">PsiMP glycosidase</shortName>
        <ecNumber evidence="6">4.2.1.70</ecNumber>
    </recommendedName>
</protein>
<dbReference type="GO" id="GO:0005737">
    <property type="term" value="C:cytoplasm"/>
    <property type="evidence" value="ECO:0007669"/>
    <property type="project" value="TreeGrafter"/>
</dbReference>
<dbReference type="EC" id="4.2.1.70" evidence="6"/>
<evidence type="ECO:0000256" key="7">
    <source>
        <dbReference type="SAM" id="MobiDB-lite"/>
    </source>
</evidence>
<dbReference type="InterPro" id="IPR022830">
    <property type="entry name" value="Indigdn_synthA-like"/>
</dbReference>
<keyword evidence="2 6" id="KW-0378">Hydrolase</keyword>
<comment type="subunit">
    <text evidence="6">Homotrimer.</text>
</comment>
<feature type="compositionally biased region" description="Polar residues" evidence="7">
    <location>
        <begin position="80"/>
        <end position="90"/>
    </location>
</feature>
<gene>
    <name evidence="6" type="primary">psuG</name>
    <name evidence="8" type="ORF">GCM10018793_13840</name>
</gene>
<keyword evidence="1 6" id="KW-0479">Metal-binding</keyword>
<keyword evidence="3 6" id="KW-0464">Manganese</keyword>
<feature type="binding site" evidence="6">
    <location>
        <position position="314"/>
    </location>
    <ligand>
        <name>Mn(2+)</name>
        <dbReference type="ChEBI" id="CHEBI:29035"/>
    </ligand>
</feature>
<dbReference type="HAMAP" id="MF_01876">
    <property type="entry name" value="PsiMP_glycosidase"/>
    <property type="match status" value="1"/>
</dbReference>
<feature type="compositionally biased region" description="Low complexity" evidence="7">
    <location>
        <begin position="99"/>
        <end position="111"/>
    </location>
</feature>
<proteinExistence type="inferred from homology"/>
<evidence type="ECO:0000256" key="3">
    <source>
        <dbReference type="ARBA" id="ARBA00023211"/>
    </source>
</evidence>